<evidence type="ECO:0000256" key="8">
    <source>
        <dbReference type="SAM" id="Phobius"/>
    </source>
</evidence>
<dbReference type="GO" id="GO:0016020">
    <property type="term" value="C:membrane"/>
    <property type="evidence" value="ECO:0007669"/>
    <property type="project" value="UniProtKB-SubCell"/>
</dbReference>
<evidence type="ECO:0000256" key="6">
    <source>
        <dbReference type="ARBA" id="ARBA00022989"/>
    </source>
</evidence>
<comment type="caution">
    <text evidence="10">The sequence shown here is derived from an EMBL/GenBank/DDBJ whole genome shotgun (WGS) entry which is preliminary data.</text>
</comment>
<dbReference type="InterPro" id="IPR004840">
    <property type="entry name" value="Amino_acid_permease_CS"/>
</dbReference>
<evidence type="ECO:0000313" key="10">
    <source>
        <dbReference type="EMBL" id="RCK56086.1"/>
    </source>
</evidence>
<feature type="transmembrane region" description="Helical" evidence="8">
    <location>
        <begin position="320"/>
        <end position="340"/>
    </location>
</feature>
<keyword evidence="11" id="KW-1185">Reference proteome</keyword>
<keyword evidence="5" id="KW-0029">Amino-acid transport</keyword>
<feature type="transmembrane region" description="Helical" evidence="8">
    <location>
        <begin position="31"/>
        <end position="52"/>
    </location>
</feature>
<evidence type="ECO:0000259" key="9">
    <source>
        <dbReference type="Pfam" id="PF00324"/>
    </source>
</evidence>
<dbReference type="InterPro" id="IPR004841">
    <property type="entry name" value="AA-permease/SLC12A_dom"/>
</dbReference>
<dbReference type="InterPro" id="IPR050524">
    <property type="entry name" value="APC_YAT"/>
</dbReference>
<feature type="domain" description="Amino acid permease/ SLC12A" evidence="9">
    <location>
        <begin position="163"/>
        <end position="449"/>
    </location>
</feature>
<feature type="transmembrane region" description="Helical" evidence="8">
    <location>
        <begin position="346"/>
        <end position="370"/>
    </location>
</feature>
<comment type="subcellular location">
    <subcellularLocation>
        <location evidence="1">Membrane</location>
        <topology evidence="1">Multi-pass membrane protein</topology>
    </subcellularLocation>
</comment>
<evidence type="ECO:0000256" key="7">
    <source>
        <dbReference type="ARBA" id="ARBA00023136"/>
    </source>
</evidence>
<evidence type="ECO:0000256" key="1">
    <source>
        <dbReference type="ARBA" id="ARBA00004141"/>
    </source>
</evidence>
<evidence type="ECO:0000256" key="4">
    <source>
        <dbReference type="ARBA" id="ARBA00022692"/>
    </source>
</evidence>
<comment type="similarity">
    <text evidence="2">Belongs to the amino acid-polyamine-organocation (APC) superfamily. YAT (TC 2.A.3.10) family.</text>
</comment>
<dbReference type="EMBL" id="QLNQ01000029">
    <property type="protein sequence ID" value="RCK56086.1"/>
    <property type="molecule type" value="Genomic_DNA"/>
</dbReference>
<dbReference type="OrthoDB" id="3900342at2759"/>
<gene>
    <name evidence="10" type="primary">AGP3_0</name>
    <name evidence="10" type="ORF">Cantr_05672</name>
</gene>
<evidence type="ECO:0000256" key="5">
    <source>
        <dbReference type="ARBA" id="ARBA00022970"/>
    </source>
</evidence>
<dbReference type="AlphaFoldDB" id="A0A367XR22"/>
<name>A0A367XR22_9ASCO</name>
<feature type="transmembrane region" description="Helical" evidence="8">
    <location>
        <begin position="97"/>
        <end position="118"/>
    </location>
</feature>
<keyword evidence="3" id="KW-0813">Transport</keyword>
<keyword evidence="4 8" id="KW-0812">Transmembrane</keyword>
<dbReference type="GO" id="GO:0015171">
    <property type="term" value="F:amino acid transmembrane transporter activity"/>
    <property type="evidence" value="ECO:0007669"/>
    <property type="project" value="TreeGrafter"/>
</dbReference>
<protein>
    <submittedName>
        <fullName evidence="10">General amino acid permease AGP3</fullName>
    </submittedName>
</protein>
<keyword evidence="6 8" id="KW-1133">Transmembrane helix</keyword>
<dbReference type="PROSITE" id="PS00218">
    <property type="entry name" value="AMINO_ACID_PERMEASE_1"/>
    <property type="match status" value="1"/>
</dbReference>
<feature type="transmembrane region" description="Helical" evidence="8">
    <location>
        <begin position="427"/>
        <end position="444"/>
    </location>
</feature>
<keyword evidence="7 8" id="KW-0472">Membrane</keyword>
<feature type="transmembrane region" description="Helical" evidence="8">
    <location>
        <begin position="138"/>
        <end position="155"/>
    </location>
</feature>
<feature type="transmembrane region" description="Helical" evidence="8">
    <location>
        <begin position="278"/>
        <end position="300"/>
    </location>
</feature>
<dbReference type="Pfam" id="PF00324">
    <property type="entry name" value="AA_permease"/>
    <property type="match status" value="2"/>
</dbReference>
<proteinExistence type="inferred from homology"/>
<feature type="domain" description="Amino acid permease/ SLC12A" evidence="9">
    <location>
        <begin position="30"/>
        <end position="156"/>
    </location>
</feature>
<dbReference type="Gene3D" id="1.20.1740.10">
    <property type="entry name" value="Amino acid/polyamine transporter I"/>
    <property type="match status" value="1"/>
</dbReference>
<dbReference type="PANTHER" id="PTHR43341:SF26">
    <property type="entry name" value="GENERAL AMINO ACID PERMEASE AGP3"/>
    <property type="match status" value="1"/>
</dbReference>
<evidence type="ECO:0000256" key="2">
    <source>
        <dbReference type="ARBA" id="ARBA00006983"/>
    </source>
</evidence>
<reference evidence="10 11" key="1">
    <citation type="submission" date="2018-06" db="EMBL/GenBank/DDBJ databases">
        <title>Whole genome sequencing of Candida tropicalis (genome annotated by CSBL at Korea University).</title>
        <authorList>
            <person name="Ahn J."/>
        </authorList>
    </citation>
    <scope>NUCLEOTIDE SEQUENCE [LARGE SCALE GENOMIC DNA]</scope>
    <source>
        <strain evidence="10 11">ATCC 20962</strain>
    </source>
</reference>
<feature type="transmembrane region" description="Helical" evidence="8">
    <location>
        <begin position="224"/>
        <end position="244"/>
    </location>
</feature>
<sequence>MEYCPSAEIDERDASHDETTGLKHSLKDRHLSLIALAGIIGPGLAVGAGLALRSGPAALLLGFGVVGILAFCMMQSLGELVTMYPTGGTFSTLGAKLVDYAWGSAVGWNYVIIWVAVLANEYNSTAAILQFWGPQVPLYGYILMLWGFFTAFQFLGSGSGWHACFGFHYWNDPGAFASSNGFKSFVETVTFASTFYSGCEVTALAASESKNPQKAMPTAIRQTFWRILIVYIGAAIAYGMTVPYNDPALESDSKTLKSPMTIAIQRAGWEGGVHLVNAFIIVICVSAISSSIYTASRAIVNLAHEGAAPRFLRRVNKQGVPYPAVILASSLGLISMMNQSTGAADAYLYIVNLSGVAVFIVWGNIMFYHLRFRRALKLQGRSVDELPYKALWYPYLPIFGLILNTLLALIQGWSYFKPFDAGNWVDAYILLPFFGVLYFGFKFWNKTKWVDLREVDLDQGRREDVDKNHKATSKWLL</sequence>
<dbReference type="PIRSF" id="PIRSF006060">
    <property type="entry name" value="AA_transporter"/>
    <property type="match status" value="1"/>
</dbReference>
<feature type="transmembrane region" description="Helical" evidence="8">
    <location>
        <begin position="391"/>
        <end position="415"/>
    </location>
</feature>
<dbReference type="Proteomes" id="UP000253472">
    <property type="component" value="Unassembled WGS sequence"/>
</dbReference>
<organism evidence="10 11">
    <name type="scientific">Candida viswanathii</name>
    <dbReference type="NCBI Taxonomy" id="5486"/>
    <lineage>
        <taxon>Eukaryota</taxon>
        <taxon>Fungi</taxon>
        <taxon>Dikarya</taxon>
        <taxon>Ascomycota</taxon>
        <taxon>Saccharomycotina</taxon>
        <taxon>Pichiomycetes</taxon>
        <taxon>Debaryomycetaceae</taxon>
        <taxon>Candida/Lodderomyces clade</taxon>
        <taxon>Candida</taxon>
    </lineage>
</organism>
<dbReference type="STRING" id="5486.A0A367XR22"/>
<dbReference type="PANTHER" id="PTHR43341">
    <property type="entry name" value="AMINO ACID PERMEASE"/>
    <property type="match status" value="1"/>
</dbReference>
<accession>A0A367XR22</accession>
<evidence type="ECO:0000256" key="3">
    <source>
        <dbReference type="ARBA" id="ARBA00022448"/>
    </source>
</evidence>
<evidence type="ECO:0000313" key="11">
    <source>
        <dbReference type="Proteomes" id="UP000253472"/>
    </source>
</evidence>
<feature type="transmembrane region" description="Helical" evidence="8">
    <location>
        <begin position="58"/>
        <end position="77"/>
    </location>
</feature>